<keyword evidence="8" id="KW-1185">Reference proteome</keyword>
<keyword evidence="2 5" id="KW-0812">Transmembrane</keyword>
<dbReference type="EMBL" id="CP051627">
    <property type="protein sequence ID" value="UPT20865.1"/>
    <property type="molecule type" value="Genomic_DNA"/>
</dbReference>
<evidence type="ECO:0000256" key="5">
    <source>
        <dbReference type="SAM" id="Phobius"/>
    </source>
</evidence>
<dbReference type="InterPro" id="IPR036465">
    <property type="entry name" value="vWFA_dom_sf"/>
</dbReference>
<gene>
    <name evidence="7" type="ORF">FOF52_07745</name>
</gene>
<organism evidence="7 8">
    <name type="scientific">Thermobifida alba</name>
    <name type="common">Thermomonospora alba</name>
    <dbReference type="NCBI Taxonomy" id="53522"/>
    <lineage>
        <taxon>Bacteria</taxon>
        <taxon>Bacillati</taxon>
        <taxon>Actinomycetota</taxon>
        <taxon>Actinomycetes</taxon>
        <taxon>Streptosporangiales</taxon>
        <taxon>Nocardiopsidaceae</taxon>
        <taxon>Thermobifida</taxon>
    </lineage>
</organism>
<feature type="transmembrane region" description="Helical" evidence="5">
    <location>
        <begin position="12"/>
        <end position="36"/>
    </location>
</feature>
<feature type="domain" description="VWFA" evidence="6">
    <location>
        <begin position="98"/>
        <end position="286"/>
    </location>
</feature>
<keyword evidence="1" id="KW-1003">Cell membrane</keyword>
<feature type="transmembrane region" description="Helical" evidence="5">
    <location>
        <begin position="69"/>
        <end position="88"/>
    </location>
</feature>
<keyword evidence="3 5" id="KW-1133">Transmembrane helix</keyword>
<dbReference type="PANTHER" id="PTHR22550">
    <property type="entry name" value="SPORE GERMINATION PROTEIN"/>
    <property type="match status" value="1"/>
</dbReference>
<dbReference type="InterPro" id="IPR050768">
    <property type="entry name" value="UPF0353/GerABKA_families"/>
</dbReference>
<dbReference type="SMART" id="SM00327">
    <property type="entry name" value="VWA"/>
    <property type="match status" value="1"/>
</dbReference>
<accession>A0ABY4KZK9</accession>
<dbReference type="Gene3D" id="3.40.50.410">
    <property type="entry name" value="von Willebrand factor, type A domain"/>
    <property type="match status" value="1"/>
</dbReference>
<feature type="transmembrane region" description="Helical" evidence="5">
    <location>
        <begin position="299"/>
        <end position="321"/>
    </location>
</feature>
<dbReference type="SUPFAM" id="SSF53300">
    <property type="entry name" value="vWA-like"/>
    <property type="match status" value="1"/>
</dbReference>
<keyword evidence="4 5" id="KW-0472">Membrane</keyword>
<evidence type="ECO:0000313" key="7">
    <source>
        <dbReference type="EMBL" id="UPT20865.1"/>
    </source>
</evidence>
<evidence type="ECO:0000256" key="4">
    <source>
        <dbReference type="ARBA" id="ARBA00023136"/>
    </source>
</evidence>
<reference evidence="7 8" key="1">
    <citation type="submission" date="2020-04" db="EMBL/GenBank/DDBJ databases">
        <title>Thermobifida alba genome sequencing and assembly.</title>
        <authorList>
            <person name="Luzics S."/>
            <person name="Horvath B."/>
            <person name="Nagy I."/>
            <person name="Toth A."/>
            <person name="Nagy I."/>
            <person name="Kukolya J."/>
        </authorList>
    </citation>
    <scope>NUCLEOTIDE SEQUENCE [LARGE SCALE GENOMIC DNA]</scope>
    <source>
        <strain evidence="7 8">DSM 43795</strain>
    </source>
</reference>
<evidence type="ECO:0000256" key="3">
    <source>
        <dbReference type="ARBA" id="ARBA00022989"/>
    </source>
</evidence>
<dbReference type="Proteomes" id="UP000832041">
    <property type="component" value="Chromosome"/>
</dbReference>
<dbReference type="PROSITE" id="PS50234">
    <property type="entry name" value="VWFA"/>
    <property type="match status" value="1"/>
</dbReference>
<dbReference type="InterPro" id="IPR002035">
    <property type="entry name" value="VWF_A"/>
</dbReference>
<evidence type="ECO:0000256" key="2">
    <source>
        <dbReference type="ARBA" id="ARBA00022692"/>
    </source>
</evidence>
<name>A0ABY4KZK9_THEAE</name>
<sequence>MTFLALAQLWWLLAVAALLVAYLLAVAALLVAYLLVQRRRAAYALRFSNLSLLERVAPRVPAWRRHVPAALFLLAITVLVLSLARPAMDVQVPRERATILVAIDVSPSMAATDVAPDRLTSAKESAQGFIETLPPRFNVGLVAFSSVATVVSSPTQDHQAVADSIANLTISSGTAIGEGVFASLQAIRSFDEDATTDPPPAAIVLLSDGENTSGRPVFAAADEAREAGVPVSTIAFGTGVSIIEIEGHYVPANIDKETLEELAATTGGRFYEAESTGELKDVYSDIGSSLGTETVHEEVVVQFVAAALVLAAAAAAFSLAWSQRLP</sequence>
<proteinExistence type="predicted"/>
<dbReference type="PANTHER" id="PTHR22550:SF5">
    <property type="entry name" value="LEUCINE ZIPPER PROTEIN 4"/>
    <property type="match status" value="1"/>
</dbReference>
<protein>
    <submittedName>
        <fullName evidence="7">VWA domain-containing protein</fullName>
    </submittedName>
</protein>
<evidence type="ECO:0000259" key="6">
    <source>
        <dbReference type="PROSITE" id="PS50234"/>
    </source>
</evidence>
<evidence type="ECO:0000313" key="8">
    <source>
        <dbReference type="Proteomes" id="UP000832041"/>
    </source>
</evidence>
<evidence type="ECO:0000256" key="1">
    <source>
        <dbReference type="ARBA" id="ARBA00022475"/>
    </source>
</evidence>
<dbReference type="Pfam" id="PF00092">
    <property type="entry name" value="VWA"/>
    <property type="match status" value="1"/>
</dbReference>
<dbReference type="RefSeq" id="WP_248593154.1">
    <property type="nucleotide sequence ID" value="NZ_CP051627.1"/>
</dbReference>